<proteinExistence type="predicted"/>
<sequence length="227" mass="26755">MRFLKEINLKEKFILASIVVILPVLIFITFLTVKIVDKHNINNVKDTLVKNSYLTHMFLYQNLNEIENINPRNIYYLNLELSRVLSMRTQIYYKKTSTYFDSTTSNYSNSIFEDDFKESTDLKLAMQENKNYKIKNINNDRFFLLTLPYSKGEEILGAVRLIYPLTGEDLLKKNLLYIMSFINILAFIIIIIFIGILTKKIVNPLKILGKKIDEFSKKRRTSIRNQN</sequence>
<keyword evidence="5" id="KW-1185">Reference proteome</keyword>
<dbReference type="Proteomes" id="UP000199519">
    <property type="component" value="Unassembled WGS sequence"/>
</dbReference>
<feature type="transmembrane region" description="Helical" evidence="1">
    <location>
        <begin position="12"/>
        <end position="33"/>
    </location>
</feature>
<accession>A0A1I0AG54</accession>
<dbReference type="EMBL" id="FNBJ01000012">
    <property type="protein sequence ID" value="SDF43293.1"/>
    <property type="molecule type" value="Genomic_DNA"/>
</dbReference>
<keyword evidence="1" id="KW-0812">Transmembrane</keyword>
<evidence type="ECO:0000313" key="4">
    <source>
        <dbReference type="Proteomes" id="UP000198612"/>
    </source>
</evidence>
<evidence type="ECO:0008006" key="6">
    <source>
        <dbReference type="Google" id="ProtNLM"/>
    </source>
</evidence>
<name>A0A1I0AG54_9FIRM</name>
<reference evidence="4 5" key="1">
    <citation type="submission" date="2016-10" db="EMBL/GenBank/DDBJ databases">
        <authorList>
            <person name="Varghese N."/>
            <person name="Submissions S."/>
        </authorList>
    </citation>
    <scope>NUCLEOTIDE SEQUENCE [LARGE SCALE GENOMIC DNA]</scope>
    <source>
        <strain evidence="2 5">WG2</strain>
        <strain evidence="3 4">WG5</strain>
    </source>
</reference>
<dbReference type="Proteomes" id="UP000198612">
    <property type="component" value="Unassembled WGS sequence"/>
</dbReference>
<evidence type="ECO:0000313" key="5">
    <source>
        <dbReference type="Proteomes" id="UP000199519"/>
    </source>
</evidence>
<feature type="transmembrane region" description="Helical" evidence="1">
    <location>
        <begin position="175"/>
        <end position="197"/>
    </location>
</feature>
<protein>
    <recommendedName>
        <fullName evidence="6">Two-component sensor histidine kinase</fullName>
    </recommendedName>
</protein>
<keyword evidence="1" id="KW-0472">Membrane</keyword>
<evidence type="ECO:0000313" key="3">
    <source>
        <dbReference type="EMBL" id="SES93258.1"/>
    </source>
</evidence>
<dbReference type="EMBL" id="FOHG01000012">
    <property type="protein sequence ID" value="SES93258.1"/>
    <property type="molecule type" value="Genomic_DNA"/>
</dbReference>
<dbReference type="AlphaFoldDB" id="A0A1I0AG54"/>
<keyword evidence="1" id="KW-1133">Transmembrane helix</keyword>
<evidence type="ECO:0000313" key="2">
    <source>
        <dbReference type="EMBL" id="SDF43293.1"/>
    </source>
</evidence>
<organism evidence="3 4">
    <name type="scientific">Halanaerobium congolense</name>
    <dbReference type="NCBI Taxonomy" id="54121"/>
    <lineage>
        <taxon>Bacteria</taxon>
        <taxon>Bacillati</taxon>
        <taxon>Bacillota</taxon>
        <taxon>Clostridia</taxon>
        <taxon>Halanaerobiales</taxon>
        <taxon>Halanaerobiaceae</taxon>
        <taxon>Halanaerobium</taxon>
    </lineage>
</organism>
<evidence type="ECO:0000256" key="1">
    <source>
        <dbReference type="SAM" id="Phobius"/>
    </source>
</evidence>
<gene>
    <name evidence="2" type="ORF">SAMN04488598_11220</name>
    <name evidence="3" type="ORF">SAMN04515652_11220</name>
</gene>
<dbReference type="RefSeq" id="WP_089720009.1">
    <property type="nucleotide sequence ID" value="NZ_FNBJ01000012.1"/>
</dbReference>